<feature type="transmembrane region" description="Helical" evidence="1">
    <location>
        <begin position="45"/>
        <end position="69"/>
    </location>
</feature>
<name>A0A543CMT2_9ACTN</name>
<dbReference type="RefSeq" id="WP_141957023.1">
    <property type="nucleotide sequence ID" value="NZ_VFOZ01000001.1"/>
</dbReference>
<dbReference type="EMBL" id="VFOZ01000001">
    <property type="protein sequence ID" value="TQL98424.1"/>
    <property type="molecule type" value="Genomic_DNA"/>
</dbReference>
<reference evidence="2 3" key="1">
    <citation type="submission" date="2019-06" db="EMBL/GenBank/DDBJ databases">
        <title>Sequencing the genomes of 1000 actinobacteria strains.</title>
        <authorList>
            <person name="Klenk H.-P."/>
        </authorList>
    </citation>
    <scope>NUCLEOTIDE SEQUENCE [LARGE SCALE GENOMIC DNA]</scope>
    <source>
        <strain evidence="2 3">DSM 102200</strain>
    </source>
</reference>
<gene>
    <name evidence="2" type="ORF">FB559_4047</name>
</gene>
<accession>A0A543CMT2</accession>
<evidence type="ECO:0000313" key="3">
    <source>
        <dbReference type="Proteomes" id="UP000316096"/>
    </source>
</evidence>
<dbReference type="Proteomes" id="UP000316096">
    <property type="component" value="Unassembled WGS sequence"/>
</dbReference>
<keyword evidence="1" id="KW-1133">Transmembrane helix</keyword>
<keyword evidence="1" id="KW-0472">Membrane</keyword>
<organism evidence="2 3">
    <name type="scientific">Actinoallomurus bryophytorum</name>
    <dbReference type="NCBI Taxonomy" id="1490222"/>
    <lineage>
        <taxon>Bacteria</taxon>
        <taxon>Bacillati</taxon>
        <taxon>Actinomycetota</taxon>
        <taxon>Actinomycetes</taxon>
        <taxon>Streptosporangiales</taxon>
        <taxon>Thermomonosporaceae</taxon>
        <taxon>Actinoallomurus</taxon>
    </lineage>
</organism>
<comment type="caution">
    <text evidence="2">The sequence shown here is derived from an EMBL/GenBank/DDBJ whole genome shotgun (WGS) entry which is preliminary data.</text>
</comment>
<keyword evidence="1" id="KW-0812">Transmembrane</keyword>
<dbReference type="AlphaFoldDB" id="A0A543CMT2"/>
<evidence type="ECO:0000313" key="2">
    <source>
        <dbReference type="EMBL" id="TQL98424.1"/>
    </source>
</evidence>
<proteinExistence type="predicted"/>
<evidence type="ECO:0008006" key="4">
    <source>
        <dbReference type="Google" id="ProtNLM"/>
    </source>
</evidence>
<keyword evidence="3" id="KW-1185">Reference proteome</keyword>
<evidence type="ECO:0000256" key="1">
    <source>
        <dbReference type="SAM" id="Phobius"/>
    </source>
</evidence>
<sequence length="319" mass="34047">METPSGYRLRRPRLVTNLAAALLVAVAAGLAVAIAADAIEAPLGVTEIIISGLVPVIAIAIAVWPVRVLDLTSRSLRFRERLVLLQGRSGRQPIRSGLREVAWSDVAELLLASHRGRVTMIVGLRAPGPVLHAAVVDLPVRDEEAVESAISTIAPGIVVRRGRLPELLIHTRLPYTTGQVRIGTQALGLVLSGLAFGTTIVLVNLLTGLTYGVVPGVLFLLSIRTWFASPPLFVSPERISLRKGWRTRTVPWTAVASVSLAAEGDGGELRVRVGPACGRLAAGTVLTRRVPRRSDLADLDAIIRAYAPPHALHHHLQAG</sequence>
<feature type="transmembrane region" description="Helical" evidence="1">
    <location>
        <begin position="186"/>
        <end position="207"/>
    </location>
</feature>
<protein>
    <recommendedName>
        <fullName evidence="4">PH (Pleckstrin Homology) domain-containing protein</fullName>
    </recommendedName>
</protein>